<dbReference type="Proteomes" id="UP000720189">
    <property type="component" value="Unassembled WGS sequence"/>
</dbReference>
<gene>
    <name evidence="1" type="ORF">BKA55DRAFT_582984</name>
</gene>
<organism evidence="1 2">
    <name type="scientific">Fusarium redolens</name>
    <dbReference type="NCBI Taxonomy" id="48865"/>
    <lineage>
        <taxon>Eukaryota</taxon>
        <taxon>Fungi</taxon>
        <taxon>Dikarya</taxon>
        <taxon>Ascomycota</taxon>
        <taxon>Pezizomycotina</taxon>
        <taxon>Sordariomycetes</taxon>
        <taxon>Hypocreomycetidae</taxon>
        <taxon>Hypocreales</taxon>
        <taxon>Nectriaceae</taxon>
        <taxon>Fusarium</taxon>
        <taxon>Fusarium redolens species complex</taxon>
    </lineage>
</organism>
<keyword evidence="2" id="KW-1185">Reference proteome</keyword>
<dbReference type="RefSeq" id="XP_046043150.1">
    <property type="nucleotide sequence ID" value="XM_046194160.1"/>
</dbReference>
<protein>
    <submittedName>
        <fullName evidence="1">Uncharacterized protein</fullName>
    </submittedName>
</protein>
<evidence type="ECO:0000313" key="1">
    <source>
        <dbReference type="EMBL" id="KAH7230512.1"/>
    </source>
</evidence>
<dbReference type="EMBL" id="JAGMUX010000022">
    <property type="protein sequence ID" value="KAH7230512.1"/>
    <property type="molecule type" value="Genomic_DNA"/>
</dbReference>
<sequence length="53" mass="5958">MNCCSLKLNAASAPQHASASLMLAAQKEMARLLKWTLRHLADWRRCGEIPVQH</sequence>
<accession>A0A9P9G3E4</accession>
<comment type="caution">
    <text evidence="1">The sequence shown here is derived from an EMBL/GenBank/DDBJ whole genome shotgun (WGS) entry which is preliminary data.</text>
</comment>
<dbReference type="GeneID" id="70224114"/>
<name>A0A9P9G3E4_FUSRE</name>
<reference evidence="1" key="1">
    <citation type="journal article" date="2021" name="Nat. Commun.">
        <title>Genetic determinants of endophytism in the Arabidopsis root mycobiome.</title>
        <authorList>
            <person name="Mesny F."/>
            <person name="Miyauchi S."/>
            <person name="Thiergart T."/>
            <person name="Pickel B."/>
            <person name="Atanasova L."/>
            <person name="Karlsson M."/>
            <person name="Huettel B."/>
            <person name="Barry K.W."/>
            <person name="Haridas S."/>
            <person name="Chen C."/>
            <person name="Bauer D."/>
            <person name="Andreopoulos W."/>
            <person name="Pangilinan J."/>
            <person name="LaButti K."/>
            <person name="Riley R."/>
            <person name="Lipzen A."/>
            <person name="Clum A."/>
            <person name="Drula E."/>
            <person name="Henrissat B."/>
            <person name="Kohler A."/>
            <person name="Grigoriev I.V."/>
            <person name="Martin F.M."/>
            <person name="Hacquard S."/>
        </authorList>
    </citation>
    <scope>NUCLEOTIDE SEQUENCE</scope>
    <source>
        <strain evidence="1">MPI-CAGE-AT-0023</strain>
    </source>
</reference>
<proteinExistence type="predicted"/>
<evidence type="ECO:0000313" key="2">
    <source>
        <dbReference type="Proteomes" id="UP000720189"/>
    </source>
</evidence>
<dbReference type="AlphaFoldDB" id="A0A9P9G3E4"/>